<dbReference type="NCBIfam" id="NF043036">
    <property type="entry name" value="ErythonDh"/>
    <property type="match status" value="1"/>
</dbReference>
<dbReference type="EMBL" id="WIND01000002">
    <property type="protein sequence ID" value="MSU88755.1"/>
    <property type="molecule type" value="Genomic_DNA"/>
</dbReference>
<feature type="domain" description="Ketoreductase" evidence="3">
    <location>
        <begin position="2"/>
        <end position="219"/>
    </location>
</feature>
<dbReference type="RefSeq" id="WP_154445096.1">
    <property type="nucleotide sequence ID" value="NZ_WIND01000002.1"/>
</dbReference>
<comment type="caution">
    <text evidence="4">The sequence shown here is derived from an EMBL/GenBank/DDBJ whole genome shotgun (WGS) entry which is preliminary data.</text>
</comment>
<reference evidence="4 5" key="1">
    <citation type="submission" date="2019-10" db="EMBL/GenBank/DDBJ databases">
        <title>Cognatihalovulum marinum gen. nov. sp. nov., a new member of the family Rhodobacteraceae isolated from deep seawater of the Northwest Indian Ocean.</title>
        <authorList>
            <person name="Ruan C."/>
            <person name="Wang J."/>
            <person name="Zheng X."/>
            <person name="Song L."/>
            <person name="Zhu Y."/>
            <person name="Huang Y."/>
            <person name="Lu Z."/>
            <person name="Du W."/>
            <person name="Huang L."/>
            <person name="Dai X."/>
        </authorList>
    </citation>
    <scope>NUCLEOTIDE SEQUENCE [LARGE SCALE GENOMIC DNA]</scope>
    <source>
        <strain evidence="4 5">2CG4</strain>
    </source>
</reference>
<dbReference type="InterPro" id="IPR057326">
    <property type="entry name" value="KR_dom"/>
</dbReference>
<dbReference type="Gene3D" id="3.90.25.10">
    <property type="entry name" value="UDP-galactose 4-epimerase, domain 1"/>
    <property type="match status" value="1"/>
</dbReference>
<proteinExistence type="predicted"/>
<evidence type="ECO:0000256" key="1">
    <source>
        <dbReference type="ARBA" id="ARBA00022857"/>
    </source>
</evidence>
<keyword evidence="2" id="KW-0119">Carbohydrate metabolism</keyword>
<organism evidence="4 5">
    <name type="scientific">Halovulum marinum</name>
    <dbReference type="NCBI Taxonomy" id="2662447"/>
    <lineage>
        <taxon>Bacteria</taxon>
        <taxon>Pseudomonadati</taxon>
        <taxon>Pseudomonadota</taxon>
        <taxon>Alphaproteobacteria</taxon>
        <taxon>Rhodobacterales</taxon>
        <taxon>Paracoccaceae</taxon>
        <taxon>Halovulum</taxon>
    </lineage>
</organism>
<protein>
    <submittedName>
        <fullName evidence="4">NAD-dependent epimerase/dehydratase family protein</fullName>
    </submittedName>
</protein>
<evidence type="ECO:0000313" key="5">
    <source>
        <dbReference type="Proteomes" id="UP000474957"/>
    </source>
</evidence>
<dbReference type="PANTHER" id="PTHR43103">
    <property type="entry name" value="NUCLEOSIDE-DIPHOSPHATE-SUGAR EPIMERASE"/>
    <property type="match status" value="1"/>
</dbReference>
<dbReference type="Proteomes" id="UP000474957">
    <property type="component" value="Unassembled WGS sequence"/>
</dbReference>
<evidence type="ECO:0000256" key="2">
    <source>
        <dbReference type="ARBA" id="ARBA00023277"/>
    </source>
</evidence>
<keyword evidence="1" id="KW-0521">NADP</keyword>
<dbReference type="GO" id="GO:0016491">
    <property type="term" value="F:oxidoreductase activity"/>
    <property type="evidence" value="ECO:0007669"/>
    <property type="project" value="InterPro"/>
</dbReference>
<dbReference type="InterPro" id="IPR001509">
    <property type="entry name" value="Epimerase_deHydtase"/>
</dbReference>
<sequence>MTKVLITGGGGFIGQKLARRLAADGSLRGRQITAMTLIDLAEPKAPEAPFPVRTLAADISDASAVAQAYEGGQDVIFHLAAVVSGAAEADFDLGMRVNLDGTLNIFQAARRQGDSPVLVYSSSCAVHGGEAPDPVTDGVELNPQTSYGTQKAIGELLLNDMSRKGFLDGRGLRLPTISIRPGRPNAAASSFMSSIFREPLQGEPANCPVSRDYPVWHLPPRMIVEHLLHAATIDGADFGPNRNINLPGRTDTVGEMVDAMTRVAGPEPAKLITWNADPVIEKIVMGWRQRLLPEKAVRLGFRAPDSFEDSVRWFLEDDHRDVAQS</sequence>
<dbReference type="Pfam" id="PF01370">
    <property type="entry name" value="Epimerase"/>
    <property type="match status" value="1"/>
</dbReference>
<dbReference type="SMART" id="SM00822">
    <property type="entry name" value="PKS_KR"/>
    <property type="match status" value="1"/>
</dbReference>
<dbReference type="PANTHER" id="PTHR43103:SF3">
    <property type="entry name" value="ADP-L-GLYCERO-D-MANNO-HEPTOSE-6-EPIMERASE"/>
    <property type="match status" value="1"/>
</dbReference>
<accession>A0A6L5YY53</accession>
<dbReference type="SUPFAM" id="SSF51735">
    <property type="entry name" value="NAD(P)-binding Rossmann-fold domains"/>
    <property type="match status" value="1"/>
</dbReference>
<dbReference type="Gene3D" id="3.40.50.720">
    <property type="entry name" value="NAD(P)-binding Rossmann-like Domain"/>
    <property type="match status" value="1"/>
</dbReference>
<dbReference type="InterPro" id="IPR050005">
    <property type="entry name" value="DenD"/>
</dbReference>
<gene>
    <name evidence="4" type="ORF">GE300_03855</name>
</gene>
<name>A0A6L5YY53_9RHOB</name>
<dbReference type="InterPro" id="IPR036291">
    <property type="entry name" value="NAD(P)-bd_dom_sf"/>
</dbReference>
<evidence type="ECO:0000313" key="4">
    <source>
        <dbReference type="EMBL" id="MSU88755.1"/>
    </source>
</evidence>
<evidence type="ECO:0000259" key="3">
    <source>
        <dbReference type="SMART" id="SM00822"/>
    </source>
</evidence>
<dbReference type="CDD" id="cd05238">
    <property type="entry name" value="Gne_like_SDR_e"/>
    <property type="match status" value="1"/>
</dbReference>
<dbReference type="AlphaFoldDB" id="A0A6L5YY53"/>
<keyword evidence="5" id="KW-1185">Reference proteome</keyword>